<comment type="subcellular location">
    <subcellularLocation>
        <location evidence="1">Cell membrane</location>
        <topology evidence="1">Multi-pass membrane protein</topology>
    </subcellularLocation>
</comment>
<dbReference type="Gene3D" id="1.10.287.70">
    <property type="match status" value="1"/>
</dbReference>
<dbReference type="Pfam" id="PF10613">
    <property type="entry name" value="Lig_chan-Glu_bd"/>
    <property type="match status" value="1"/>
</dbReference>
<evidence type="ECO:0000256" key="11">
    <source>
        <dbReference type="ARBA" id="ARBA00023286"/>
    </source>
</evidence>
<evidence type="ECO:0000256" key="4">
    <source>
        <dbReference type="ARBA" id="ARBA00022475"/>
    </source>
</evidence>
<dbReference type="OMA" id="MFIMAIC"/>
<dbReference type="SMART" id="SM00079">
    <property type="entry name" value="PBPe"/>
    <property type="match status" value="1"/>
</dbReference>
<dbReference type="GO" id="GO:0038023">
    <property type="term" value="F:signaling receptor activity"/>
    <property type="evidence" value="ECO:0007669"/>
    <property type="project" value="InterPro"/>
</dbReference>
<dbReference type="eggNOG" id="KOG1052">
    <property type="taxonomic scope" value="Eukaryota"/>
</dbReference>
<accession>A0A067RFW1</accession>
<evidence type="ECO:0000256" key="7">
    <source>
        <dbReference type="ARBA" id="ARBA00023065"/>
    </source>
</evidence>
<feature type="site" description="Interaction with the cone snail toxin Con-ikot-ikot" evidence="14">
    <location>
        <position position="537"/>
    </location>
</feature>
<keyword evidence="20" id="KW-1185">Reference proteome</keyword>
<dbReference type="Proteomes" id="UP000027135">
    <property type="component" value="Unassembled WGS sequence"/>
</dbReference>
<keyword evidence="16" id="KW-0732">Signal</keyword>
<feature type="domain" description="Ionotropic glutamate receptor C-terminal" evidence="17">
    <location>
        <begin position="202"/>
        <end position="554"/>
    </location>
</feature>
<reference evidence="19 20" key="1">
    <citation type="journal article" date="2014" name="Nat. Commun.">
        <title>Molecular traces of alternative social organization in a termite genome.</title>
        <authorList>
            <person name="Terrapon N."/>
            <person name="Li C."/>
            <person name="Robertson H.M."/>
            <person name="Ji L."/>
            <person name="Meng X."/>
            <person name="Booth W."/>
            <person name="Chen Z."/>
            <person name="Childers C.P."/>
            <person name="Glastad K.M."/>
            <person name="Gokhale K."/>
            <person name="Gowin J."/>
            <person name="Gronenberg W."/>
            <person name="Hermansen R.A."/>
            <person name="Hu H."/>
            <person name="Hunt B.G."/>
            <person name="Huylmans A.K."/>
            <person name="Khalil S.M."/>
            <person name="Mitchell R.D."/>
            <person name="Munoz-Torres M.C."/>
            <person name="Mustard J.A."/>
            <person name="Pan H."/>
            <person name="Reese J.T."/>
            <person name="Scharf M.E."/>
            <person name="Sun F."/>
            <person name="Vogel H."/>
            <person name="Xiao J."/>
            <person name="Yang W."/>
            <person name="Yang Z."/>
            <person name="Yang Z."/>
            <person name="Zhou J."/>
            <person name="Zhu J."/>
            <person name="Brent C.S."/>
            <person name="Elsik C.G."/>
            <person name="Goodisman M.A."/>
            <person name="Liberles D.A."/>
            <person name="Roe R.M."/>
            <person name="Vargo E.L."/>
            <person name="Vilcinskas A."/>
            <person name="Wang J."/>
            <person name="Bornberg-Bauer E."/>
            <person name="Korb J."/>
            <person name="Zhang G."/>
            <person name="Liebig J."/>
        </authorList>
    </citation>
    <scope>NUCLEOTIDE SEQUENCE [LARGE SCALE GENOMIC DNA]</scope>
    <source>
        <tissue evidence="19">Whole organism</tissue>
    </source>
</reference>
<dbReference type="InterPro" id="IPR052192">
    <property type="entry name" value="Insect_Ionotropic_Sensory_Rcpt"/>
</dbReference>
<keyword evidence="11" id="KW-1071">Ligand-gated ion channel</keyword>
<evidence type="ECO:0000256" key="2">
    <source>
        <dbReference type="ARBA" id="ARBA00008685"/>
    </source>
</evidence>
<feature type="transmembrane region" description="Helical" evidence="15">
    <location>
        <begin position="571"/>
        <end position="595"/>
    </location>
</feature>
<feature type="binding site" evidence="13">
    <location>
        <position position="286"/>
    </location>
    <ligand>
        <name>L-glutamate</name>
        <dbReference type="ChEBI" id="CHEBI:29985"/>
    </ligand>
</feature>
<keyword evidence="10" id="KW-0325">Glycoprotein</keyword>
<dbReference type="InParanoid" id="A0A067RFW1"/>
<dbReference type="InterPro" id="IPR001320">
    <property type="entry name" value="Iontro_rcpt_C"/>
</dbReference>
<name>A0A067RFW1_ZOONE</name>
<evidence type="ECO:0000256" key="13">
    <source>
        <dbReference type="PIRSR" id="PIRSR601508-1"/>
    </source>
</evidence>
<keyword evidence="8 15" id="KW-0472">Membrane</keyword>
<evidence type="ECO:0000313" key="20">
    <source>
        <dbReference type="Proteomes" id="UP000027135"/>
    </source>
</evidence>
<evidence type="ECO:0000256" key="1">
    <source>
        <dbReference type="ARBA" id="ARBA00004651"/>
    </source>
</evidence>
<dbReference type="InterPro" id="IPR019594">
    <property type="entry name" value="Glu/Gly-bd"/>
</dbReference>
<dbReference type="PANTHER" id="PTHR42643">
    <property type="entry name" value="IONOTROPIC RECEPTOR 20A-RELATED"/>
    <property type="match status" value="1"/>
</dbReference>
<evidence type="ECO:0000256" key="15">
    <source>
        <dbReference type="SAM" id="Phobius"/>
    </source>
</evidence>
<evidence type="ECO:0000259" key="17">
    <source>
        <dbReference type="SMART" id="SM00079"/>
    </source>
</evidence>
<keyword evidence="5 15" id="KW-0812">Transmembrane</keyword>
<dbReference type="GO" id="GO:0050906">
    <property type="term" value="P:detection of stimulus involved in sensory perception"/>
    <property type="evidence" value="ECO:0007669"/>
    <property type="project" value="UniProtKB-ARBA"/>
</dbReference>
<evidence type="ECO:0000256" key="10">
    <source>
        <dbReference type="ARBA" id="ARBA00023180"/>
    </source>
</evidence>
<comment type="similarity">
    <text evidence="2">Belongs to the glutamate-gated ion channel (TC 1.A.10.1) family.</text>
</comment>
<evidence type="ECO:0000256" key="5">
    <source>
        <dbReference type="ARBA" id="ARBA00022692"/>
    </source>
</evidence>
<keyword evidence="3" id="KW-0813">Transport</keyword>
<keyword evidence="6 15" id="KW-1133">Transmembrane helix</keyword>
<dbReference type="AlphaFoldDB" id="A0A067RFW1"/>
<dbReference type="Pfam" id="PF00060">
    <property type="entry name" value="Lig_chan"/>
    <property type="match status" value="1"/>
</dbReference>
<organism evidence="19 20">
    <name type="scientific">Zootermopsis nevadensis</name>
    <name type="common">Dampwood termite</name>
    <dbReference type="NCBI Taxonomy" id="136037"/>
    <lineage>
        <taxon>Eukaryota</taxon>
        <taxon>Metazoa</taxon>
        <taxon>Ecdysozoa</taxon>
        <taxon>Arthropoda</taxon>
        <taxon>Hexapoda</taxon>
        <taxon>Insecta</taxon>
        <taxon>Pterygota</taxon>
        <taxon>Neoptera</taxon>
        <taxon>Polyneoptera</taxon>
        <taxon>Dictyoptera</taxon>
        <taxon>Blattodea</taxon>
        <taxon>Blattoidea</taxon>
        <taxon>Termitoidae</taxon>
        <taxon>Termopsidae</taxon>
        <taxon>Zootermopsis</taxon>
    </lineage>
</organism>
<gene>
    <name evidence="19" type="ORF">L798_01404</name>
</gene>
<keyword evidence="7" id="KW-0406">Ion transport</keyword>
<sequence>MAASTATVCSCASLILTPTLAFQQFTPIFVDLLISVQKYFSAGYISFVYPDNVTDKLSVKQQMADVIKNLGEHDVMSTAASYRKLKDPPLRGKTPLHFVLSDSANGDLREILAEMSLKTAVWLWQVEAVPSLHEVLRGVRVTLDARFLVAQIVDHCVLLSEVYQVSGKTQLRRFATWSRKSGLRGPVRDDFLDRRSDLQGTVINVSSVEGPPMTTVNSESDRITGFVGDVWAELERRMNFTTKLKVAPDNAYGSLTKNGTWTGMIALLVNNEVELAVGDFTVNNLRTKVVDFTVPFSESAVSVFIHGTGSRDFGWSDFLAPFSKELWLAAITVMFIMAICLVAIHSFECHKDTRHGIGFLKSFCNVYAIFCQQGVAVKPDALSRRLVYLGTCLTALTLSAAYSATLVSSLAVRINVLPFNSFETLLKRKDYHLGVVNNSAVLSEFEETTDYVLRQVYDTFIASKRSNLPADSKSGLSKVCQNSKYAFVTSCLVATYMQNSLSCSIKPLPEAFTKEYLSLATKKNSPYLGVINHNLLKLRQDGTLKRLHAHTWRPTESDPGPPWRSVDILEVASVLLVLAAGVVSSVLLLVVEVVYQRVRLRVSGHDRLRVNLQRRPQHFC</sequence>
<dbReference type="SUPFAM" id="SSF53850">
    <property type="entry name" value="Periplasmic binding protein-like II"/>
    <property type="match status" value="1"/>
</dbReference>
<feature type="chain" id="PRO_5001645096" evidence="16">
    <location>
        <begin position="22"/>
        <end position="620"/>
    </location>
</feature>
<feature type="domain" description="Ionotropic glutamate receptor L-glutamate and glycine-binding" evidence="18">
    <location>
        <begin position="212"/>
        <end position="270"/>
    </location>
</feature>
<feature type="transmembrane region" description="Helical" evidence="15">
    <location>
        <begin position="326"/>
        <end position="344"/>
    </location>
</feature>
<dbReference type="PRINTS" id="PR00177">
    <property type="entry name" value="NMDARECEPTOR"/>
</dbReference>
<dbReference type="GO" id="GO:0015276">
    <property type="term" value="F:ligand-gated monoatomic ion channel activity"/>
    <property type="evidence" value="ECO:0007669"/>
    <property type="project" value="InterPro"/>
</dbReference>
<dbReference type="SMART" id="SM00918">
    <property type="entry name" value="Lig_chan-Glu_bd"/>
    <property type="match status" value="1"/>
</dbReference>
<proteinExistence type="inferred from homology"/>
<evidence type="ECO:0000256" key="16">
    <source>
        <dbReference type="SAM" id="SignalP"/>
    </source>
</evidence>
<evidence type="ECO:0000256" key="12">
    <source>
        <dbReference type="ARBA" id="ARBA00023303"/>
    </source>
</evidence>
<dbReference type="GO" id="GO:0005886">
    <property type="term" value="C:plasma membrane"/>
    <property type="evidence" value="ECO:0007669"/>
    <property type="project" value="UniProtKB-SubCell"/>
</dbReference>
<evidence type="ECO:0000256" key="6">
    <source>
        <dbReference type="ARBA" id="ARBA00022989"/>
    </source>
</evidence>
<dbReference type="PANTHER" id="PTHR42643:SF30">
    <property type="entry name" value="IONOTROPIC RECEPTOR 40A-RELATED"/>
    <property type="match status" value="1"/>
</dbReference>
<dbReference type="Gene3D" id="3.40.190.10">
    <property type="entry name" value="Periplasmic binding protein-like II"/>
    <property type="match status" value="1"/>
</dbReference>
<evidence type="ECO:0000259" key="18">
    <source>
        <dbReference type="SMART" id="SM00918"/>
    </source>
</evidence>
<evidence type="ECO:0000256" key="3">
    <source>
        <dbReference type="ARBA" id="ARBA00022448"/>
    </source>
</evidence>
<evidence type="ECO:0000313" key="19">
    <source>
        <dbReference type="EMBL" id="KDR22756.1"/>
    </source>
</evidence>
<feature type="signal peptide" evidence="16">
    <location>
        <begin position="1"/>
        <end position="21"/>
    </location>
</feature>
<keyword evidence="4" id="KW-1003">Cell membrane</keyword>
<keyword evidence="9" id="KW-0675">Receptor</keyword>
<keyword evidence="12" id="KW-0407">Ion channel</keyword>
<evidence type="ECO:0000256" key="8">
    <source>
        <dbReference type="ARBA" id="ARBA00023136"/>
    </source>
</evidence>
<evidence type="ECO:0000256" key="9">
    <source>
        <dbReference type="ARBA" id="ARBA00023170"/>
    </source>
</evidence>
<dbReference type="InterPro" id="IPR001508">
    <property type="entry name" value="Iono_Glu_rcpt_met"/>
</dbReference>
<evidence type="ECO:0000256" key="14">
    <source>
        <dbReference type="PIRSR" id="PIRSR601508-2"/>
    </source>
</evidence>
<dbReference type="EMBL" id="KK852492">
    <property type="protein sequence ID" value="KDR22756.1"/>
    <property type="molecule type" value="Genomic_DNA"/>
</dbReference>
<protein>
    <submittedName>
        <fullName evidence="19">Uncharacterized protein</fullName>
    </submittedName>
</protein>
<feature type="binding site" evidence="13">
    <location>
        <position position="281"/>
    </location>
    <ligand>
        <name>L-glutamate</name>
        <dbReference type="ChEBI" id="CHEBI:29985"/>
    </ligand>
</feature>
<feature type="transmembrane region" description="Helical" evidence="15">
    <location>
        <begin position="386"/>
        <end position="412"/>
    </location>
</feature>